<feature type="region of interest" description="Disordered" evidence="1">
    <location>
        <begin position="1"/>
        <end position="23"/>
    </location>
</feature>
<feature type="compositionally biased region" description="Polar residues" evidence="1">
    <location>
        <begin position="1"/>
        <end position="12"/>
    </location>
</feature>
<evidence type="ECO:0000313" key="2">
    <source>
        <dbReference type="EMBL" id="KAK3740354.1"/>
    </source>
</evidence>
<dbReference type="Proteomes" id="UP001283361">
    <property type="component" value="Unassembled WGS sequence"/>
</dbReference>
<reference evidence="2" key="1">
    <citation type="journal article" date="2023" name="G3 (Bethesda)">
        <title>A reference genome for the long-term kleptoplast-retaining sea slug Elysia crispata morphotype clarki.</title>
        <authorList>
            <person name="Eastman K.E."/>
            <person name="Pendleton A.L."/>
            <person name="Shaikh M.A."/>
            <person name="Suttiyut T."/>
            <person name="Ogas R."/>
            <person name="Tomko P."/>
            <person name="Gavelis G."/>
            <person name="Widhalm J.R."/>
            <person name="Wisecaver J.H."/>
        </authorList>
    </citation>
    <scope>NUCLEOTIDE SEQUENCE</scope>
    <source>
        <strain evidence="2">ECLA1</strain>
    </source>
</reference>
<organism evidence="2 3">
    <name type="scientific">Elysia crispata</name>
    <name type="common">lettuce slug</name>
    <dbReference type="NCBI Taxonomy" id="231223"/>
    <lineage>
        <taxon>Eukaryota</taxon>
        <taxon>Metazoa</taxon>
        <taxon>Spiralia</taxon>
        <taxon>Lophotrochozoa</taxon>
        <taxon>Mollusca</taxon>
        <taxon>Gastropoda</taxon>
        <taxon>Heterobranchia</taxon>
        <taxon>Euthyneura</taxon>
        <taxon>Panpulmonata</taxon>
        <taxon>Sacoglossa</taxon>
        <taxon>Placobranchoidea</taxon>
        <taxon>Plakobranchidae</taxon>
        <taxon>Elysia</taxon>
    </lineage>
</organism>
<evidence type="ECO:0000256" key="1">
    <source>
        <dbReference type="SAM" id="MobiDB-lite"/>
    </source>
</evidence>
<keyword evidence="3" id="KW-1185">Reference proteome</keyword>
<feature type="region of interest" description="Disordered" evidence="1">
    <location>
        <begin position="106"/>
        <end position="135"/>
    </location>
</feature>
<comment type="caution">
    <text evidence="2">The sequence shown here is derived from an EMBL/GenBank/DDBJ whole genome shotgun (WGS) entry which is preliminary data.</text>
</comment>
<dbReference type="EMBL" id="JAWDGP010006471">
    <property type="protein sequence ID" value="KAK3740354.1"/>
    <property type="molecule type" value="Genomic_DNA"/>
</dbReference>
<accession>A0AAE0YBY0</accession>
<dbReference type="AlphaFoldDB" id="A0AAE0YBY0"/>
<gene>
    <name evidence="2" type="ORF">RRG08_004292</name>
</gene>
<protein>
    <submittedName>
        <fullName evidence="2">Uncharacterized protein</fullName>
    </submittedName>
</protein>
<sequence>MTQRLSLTTFDSPSPPSLGRALQSDRQERLWVRAVRKKSILRRCQSPKNSIKTTTNKRRNGQVIKSPGVEEAKISALLVYHCLCEYGLRPPDSGANIEAVQEALPLRNDGRGKKKRSGAERMGQNRITASPTTSLHKEPHLGRLACLHQTNGKCALSQEL</sequence>
<feature type="compositionally biased region" description="Polar residues" evidence="1">
    <location>
        <begin position="125"/>
        <end position="134"/>
    </location>
</feature>
<evidence type="ECO:0000313" key="3">
    <source>
        <dbReference type="Proteomes" id="UP001283361"/>
    </source>
</evidence>
<proteinExistence type="predicted"/>
<name>A0AAE0YBY0_9GAST</name>